<keyword evidence="5 6" id="KW-0472">Membrane</keyword>
<feature type="transmembrane region" description="Helical" evidence="6">
    <location>
        <begin position="409"/>
        <end position="434"/>
    </location>
</feature>
<gene>
    <name evidence="6 7" type="primary">nhaA</name>
    <name evidence="7" type="ORF">F0357_19840</name>
</gene>
<protein>
    <recommendedName>
        <fullName evidence="6">Na(+)/H(+) antiporter NhaA</fullName>
    </recommendedName>
    <alternativeName>
        <fullName evidence="6">Sodium/proton antiporter NhaA</fullName>
    </alternativeName>
</protein>
<dbReference type="GO" id="GO:0006885">
    <property type="term" value="P:regulation of pH"/>
    <property type="evidence" value="ECO:0007669"/>
    <property type="project" value="UniProtKB-UniRule"/>
</dbReference>
<feature type="transmembrane region" description="Helical" evidence="6">
    <location>
        <begin position="339"/>
        <end position="363"/>
    </location>
</feature>
<feature type="transmembrane region" description="Helical" evidence="6">
    <location>
        <begin position="137"/>
        <end position="158"/>
    </location>
</feature>
<dbReference type="RefSeq" id="WP_153488362.1">
    <property type="nucleotide sequence ID" value="NZ_VWNA01000002.1"/>
</dbReference>
<dbReference type="PANTHER" id="PTHR30341">
    <property type="entry name" value="SODIUM ION/PROTON ANTIPORTER NHAA-RELATED"/>
    <property type="match status" value="1"/>
</dbReference>
<feature type="transmembrane region" description="Helical" evidence="6">
    <location>
        <begin position="28"/>
        <end position="56"/>
    </location>
</feature>
<evidence type="ECO:0000256" key="3">
    <source>
        <dbReference type="ARBA" id="ARBA00022692"/>
    </source>
</evidence>
<keyword evidence="6" id="KW-0406">Ion transport</keyword>
<evidence type="ECO:0000256" key="6">
    <source>
        <dbReference type="HAMAP-Rule" id="MF_01844"/>
    </source>
</evidence>
<keyword evidence="8" id="KW-1185">Reference proteome</keyword>
<feature type="transmembrane region" description="Helical" evidence="6">
    <location>
        <begin position="106"/>
        <end position="131"/>
    </location>
</feature>
<keyword evidence="4 6" id="KW-1133">Transmembrane helix</keyword>
<feature type="transmembrane region" description="Helical" evidence="6">
    <location>
        <begin position="170"/>
        <end position="189"/>
    </location>
</feature>
<keyword evidence="2 6" id="KW-1003">Cell membrane</keyword>
<feature type="transmembrane region" description="Helical" evidence="6">
    <location>
        <begin position="312"/>
        <end position="332"/>
    </location>
</feature>
<comment type="function">
    <text evidence="6">Na(+)/H(+) antiporter that extrudes sodium in exchange for external protons.</text>
</comment>
<comment type="caution">
    <text evidence="7">The sequence shown here is derived from an EMBL/GenBank/DDBJ whole genome shotgun (WGS) entry which is preliminary data.</text>
</comment>
<dbReference type="EMBL" id="VWNA01000002">
    <property type="protein sequence ID" value="MQT14864.1"/>
    <property type="molecule type" value="Genomic_DNA"/>
</dbReference>
<organism evidence="7 8">
    <name type="scientific">Segnochrobactrum spirostomi</name>
    <dbReference type="NCBI Taxonomy" id="2608987"/>
    <lineage>
        <taxon>Bacteria</taxon>
        <taxon>Pseudomonadati</taxon>
        <taxon>Pseudomonadota</taxon>
        <taxon>Alphaproteobacteria</taxon>
        <taxon>Hyphomicrobiales</taxon>
        <taxon>Segnochrobactraceae</taxon>
        <taxon>Segnochrobactrum</taxon>
    </lineage>
</organism>
<dbReference type="PANTHER" id="PTHR30341:SF0">
    <property type="entry name" value="NA(+)_H(+) ANTIPORTER NHAA"/>
    <property type="match status" value="1"/>
</dbReference>
<evidence type="ECO:0000256" key="5">
    <source>
        <dbReference type="ARBA" id="ARBA00023136"/>
    </source>
</evidence>
<keyword evidence="3 6" id="KW-0812">Transmembrane</keyword>
<dbReference type="GO" id="GO:0005886">
    <property type="term" value="C:plasma membrane"/>
    <property type="evidence" value="ECO:0007669"/>
    <property type="project" value="UniProtKB-SubCell"/>
</dbReference>
<feature type="transmembrane region" description="Helical" evidence="6">
    <location>
        <begin position="375"/>
        <end position="397"/>
    </location>
</feature>
<feature type="transmembrane region" description="Helical" evidence="6">
    <location>
        <begin position="228"/>
        <end position="250"/>
    </location>
</feature>
<dbReference type="HAMAP" id="MF_01844">
    <property type="entry name" value="NhaA"/>
    <property type="match status" value="1"/>
</dbReference>
<comment type="catalytic activity">
    <reaction evidence="6">
        <text>Na(+)(in) + 2 H(+)(out) = Na(+)(out) + 2 H(+)(in)</text>
        <dbReference type="Rhea" id="RHEA:29251"/>
        <dbReference type="ChEBI" id="CHEBI:15378"/>
        <dbReference type="ChEBI" id="CHEBI:29101"/>
    </reaction>
</comment>
<evidence type="ECO:0000313" key="7">
    <source>
        <dbReference type="EMBL" id="MQT14864.1"/>
    </source>
</evidence>
<reference evidence="7 8" key="1">
    <citation type="submission" date="2019-09" db="EMBL/GenBank/DDBJ databases">
        <title>Segnochrobactrum spirostomi gen. nov., sp. nov., isolated from the ciliate Spirostomum cf. yagiui and description of a novel family, Segnochrobactraceae fam. nov. within the order Rhizobiales of the class Alphaproteobacteria.</title>
        <authorList>
            <person name="Akter S."/>
            <person name="Shazib S.U.A."/>
            <person name="Shin M.K."/>
        </authorList>
    </citation>
    <scope>NUCLEOTIDE SEQUENCE [LARGE SCALE GENOMIC DNA]</scope>
    <source>
        <strain evidence="7 8">Sp-1</strain>
    </source>
</reference>
<evidence type="ECO:0000256" key="1">
    <source>
        <dbReference type="ARBA" id="ARBA00004429"/>
    </source>
</evidence>
<dbReference type="GO" id="GO:0015385">
    <property type="term" value="F:sodium:proton antiporter activity"/>
    <property type="evidence" value="ECO:0007669"/>
    <property type="project" value="UniProtKB-UniRule"/>
</dbReference>
<dbReference type="NCBIfam" id="TIGR00773">
    <property type="entry name" value="NhaA"/>
    <property type="match status" value="1"/>
</dbReference>
<dbReference type="Pfam" id="PF06965">
    <property type="entry name" value="Na_H_antiport_1"/>
    <property type="match status" value="1"/>
</dbReference>
<evidence type="ECO:0000256" key="2">
    <source>
        <dbReference type="ARBA" id="ARBA00022475"/>
    </source>
</evidence>
<dbReference type="AlphaFoldDB" id="A0A6A7Y6J7"/>
<name>A0A6A7Y6J7_9HYPH</name>
<dbReference type="Gene3D" id="1.20.1530.10">
    <property type="entry name" value="Na+/H+ antiporter like domain"/>
    <property type="match status" value="1"/>
</dbReference>
<comment type="subcellular location">
    <subcellularLocation>
        <location evidence="1">Cell inner membrane</location>
        <topology evidence="1">Multi-pass membrane protein</topology>
    </subcellularLocation>
    <subcellularLocation>
        <location evidence="6">Cell membrane</location>
        <topology evidence="6">Multi-pass membrane protein</topology>
    </subcellularLocation>
</comment>
<dbReference type="Proteomes" id="UP000332515">
    <property type="component" value="Unassembled WGS sequence"/>
</dbReference>
<dbReference type="InterPro" id="IPR023171">
    <property type="entry name" value="Na/H_antiporter_dom_sf"/>
</dbReference>
<feature type="transmembrane region" description="Helical" evidence="6">
    <location>
        <begin position="195"/>
        <end position="216"/>
    </location>
</feature>
<evidence type="ECO:0000256" key="4">
    <source>
        <dbReference type="ARBA" id="ARBA00022989"/>
    </source>
</evidence>
<accession>A0A6A7Y6J7</accession>
<evidence type="ECO:0000313" key="8">
    <source>
        <dbReference type="Proteomes" id="UP000332515"/>
    </source>
</evidence>
<sequence>MNETLSRLPTEPADRFTKPFMRFLRIEALAGLVLLLSTLVAMLAANTAWSASYLAFWDIPAGLRLGDVEIFRSLKHWINDGLMTLFFFVIALELKRELVLGELRKPRVAALPLAAAFGGMVIPTALFLLVVRGGAGAGGWGAVMSTDTAFIIGCLGLLGARVPESLRLFLLSLAIFDDVGAILVVTIGYGDALNWIALGAAGLGLAAVAGISQLGVRKIGVYFAIGGSIWLAFDISGVHATVTGVILGLMTPARSWVSDRRLHAILNRVVAYPPGDHWSGDTAARGDLKRAGVAAREALSPIERLEIALHPWVAFTVMPLFALANAGVPVAAVKFDPSLMTAIFAAFVVGKPIGVVLFSVLAVKLRLAVLPDGLSWSRLIAGSLLAGIGFTMALFIAERAFDPALLNTVKLGVLAASVMSATLGFLALAGLAAFGRRSPPHQLPPNGPSSVTPATAL</sequence>
<keyword evidence="6" id="KW-0050">Antiport</keyword>
<dbReference type="InterPro" id="IPR004670">
    <property type="entry name" value="NhaA"/>
</dbReference>
<keyword evidence="6" id="KW-0915">Sodium</keyword>
<keyword evidence="6" id="KW-0813">Transport</keyword>
<comment type="similarity">
    <text evidence="6">Belongs to the NhaA Na(+)/H(+) (TC 2.A.33) antiporter family.</text>
</comment>
<proteinExistence type="inferred from homology"/>
<keyword evidence="6" id="KW-0739">Sodium transport</keyword>